<keyword evidence="1" id="KW-1133">Transmembrane helix</keyword>
<evidence type="ECO:0000256" key="1">
    <source>
        <dbReference type="SAM" id="Phobius"/>
    </source>
</evidence>
<evidence type="ECO:0000313" key="2">
    <source>
        <dbReference type="EMBL" id="OGY83287.1"/>
    </source>
</evidence>
<evidence type="ECO:0000313" key="3">
    <source>
        <dbReference type="Proteomes" id="UP000179164"/>
    </source>
</evidence>
<accession>A0A1G2B4Y3</accession>
<gene>
    <name evidence="2" type="ORF">A2898_03280</name>
</gene>
<keyword evidence="1" id="KW-0812">Transmembrane</keyword>
<comment type="caution">
    <text evidence="2">The sequence shown here is derived from an EMBL/GenBank/DDBJ whole genome shotgun (WGS) entry which is preliminary data.</text>
</comment>
<proteinExistence type="predicted"/>
<dbReference type="EMBL" id="MHKE01000014">
    <property type="protein sequence ID" value="OGY83287.1"/>
    <property type="molecule type" value="Genomic_DNA"/>
</dbReference>
<reference evidence="2 3" key="1">
    <citation type="journal article" date="2016" name="Nat. Commun.">
        <title>Thousands of microbial genomes shed light on interconnected biogeochemical processes in an aquifer system.</title>
        <authorList>
            <person name="Anantharaman K."/>
            <person name="Brown C.T."/>
            <person name="Hug L.A."/>
            <person name="Sharon I."/>
            <person name="Castelle C.J."/>
            <person name="Probst A.J."/>
            <person name="Thomas B.C."/>
            <person name="Singh A."/>
            <person name="Wilkins M.J."/>
            <person name="Karaoz U."/>
            <person name="Brodie E.L."/>
            <person name="Williams K.H."/>
            <person name="Hubbard S.S."/>
            <person name="Banfield J.F."/>
        </authorList>
    </citation>
    <scope>NUCLEOTIDE SEQUENCE [LARGE SCALE GENOMIC DNA]</scope>
</reference>
<dbReference type="Proteomes" id="UP000179164">
    <property type="component" value="Unassembled WGS sequence"/>
</dbReference>
<dbReference type="AlphaFoldDB" id="A0A1G2B4Y3"/>
<protein>
    <submittedName>
        <fullName evidence="2">Uncharacterized protein</fullName>
    </submittedName>
</protein>
<feature type="transmembrane region" description="Helical" evidence="1">
    <location>
        <begin position="5"/>
        <end position="22"/>
    </location>
</feature>
<sequence length="208" mass="22527">MKVGIIIAIAIIIIGGGFWYFTQSDTTNTNQASNSTANTTVNTSSARSIADIMESGDSMKCTYTFDDPSAPQDWTMYVDGENVRGDYSVQAVNAASWEGHMISDGAYSYQWGQNSGQTYGIKVKLDTVNSNANVTTGNTNSGAADLDYDQNMNMNCDSWNPDDSMFVPPSDVTFTDYSDLTNQLMQTQCAACDQSTDPTTCRQTLGCS</sequence>
<keyword evidence="1" id="KW-0472">Membrane</keyword>
<organism evidence="2 3">
    <name type="scientific">Candidatus Kerfeldbacteria bacterium RIFCSPLOWO2_01_FULL_48_11</name>
    <dbReference type="NCBI Taxonomy" id="1798543"/>
    <lineage>
        <taxon>Bacteria</taxon>
        <taxon>Candidatus Kerfeldiibacteriota</taxon>
    </lineage>
</organism>
<name>A0A1G2B4Y3_9BACT</name>